<evidence type="ECO:0000259" key="19">
    <source>
        <dbReference type="Pfam" id="PF14699"/>
    </source>
</evidence>
<evidence type="ECO:0000256" key="11">
    <source>
        <dbReference type="ARBA" id="ARBA00022801"/>
    </source>
</evidence>
<dbReference type="Proteomes" id="UP001174934">
    <property type="component" value="Unassembled WGS sequence"/>
</dbReference>
<dbReference type="InterPro" id="IPR032792">
    <property type="entry name" value="AGL_glucanoTrfase"/>
</dbReference>
<keyword evidence="8" id="KW-0963">Cytoplasm</keyword>
<dbReference type="SUPFAM" id="SSF51445">
    <property type="entry name" value="(Trans)glycosidases"/>
    <property type="match status" value="1"/>
</dbReference>
<dbReference type="GO" id="GO:0005980">
    <property type="term" value="P:glycogen catabolic process"/>
    <property type="evidence" value="ECO:0007669"/>
    <property type="project" value="InterPro"/>
</dbReference>
<dbReference type="Pfam" id="PF14701">
    <property type="entry name" value="hDGE_amylase"/>
    <property type="match status" value="1"/>
</dbReference>
<gene>
    <name evidence="22" type="ORF">B0T17DRAFT_638680</name>
</gene>
<evidence type="ECO:0000256" key="10">
    <source>
        <dbReference type="ARBA" id="ARBA00022679"/>
    </source>
</evidence>
<keyword evidence="14" id="KW-0326">Glycosidase</keyword>
<dbReference type="Pfam" id="PF06202">
    <property type="entry name" value="GDE_C"/>
    <property type="match status" value="1"/>
</dbReference>
<feature type="domain" description="Glycogen debranching enzyme C-terminal" evidence="18">
    <location>
        <begin position="1137"/>
        <end position="1589"/>
    </location>
</feature>
<dbReference type="GO" id="GO:0004134">
    <property type="term" value="F:4-alpha-glucanotransferase activity"/>
    <property type="evidence" value="ECO:0007669"/>
    <property type="project" value="UniProtKB-EC"/>
</dbReference>
<comment type="subcellular location">
    <subcellularLocation>
        <location evidence="4">Cytoplasm</location>
    </subcellularLocation>
</comment>
<feature type="compositionally biased region" description="Polar residues" evidence="17">
    <location>
        <begin position="671"/>
        <end position="687"/>
    </location>
</feature>
<protein>
    <recommendedName>
        <fullName evidence="7">Glycogen debranching enzyme</fullName>
        <ecNumber evidence="5">2.4.1.25</ecNumber>
        <ecNumber evidence="6">3.2.1.33</ecNumber>
    </recommendedName>
    <alternativeName>
        <fullName evidence="16">Glycogen debrancher</fullName>
    </alternativeName>
</protein>
<dbReference type="Gene3D" id="3.20.20.80">
    <property type="entry name" value="Glycosidases"/>
    <property type="match status" value="2"/>
</dbReference>
<sequence>MVPKTMVSSEVYLLPLNDDGSPQVPGEYIYIAPKTRDPFTVRFTIEGTSSICRDGSLWVNIPEEGYEFRRDKFREFKLKPDFNKTIEISVPIHEAGAYAFYTTYAELPPLSDTLSLRARSVSAGSSKKVTTASTKKTPLYYIDVAPRLALEGRALPLQALSVCTVISKFMGQFPVDWERHLKGISDRGYNMVHFTPLQVRGASNSPYSLYDQLGWDPESFPRGEHDIQRLTRHLEKKWGMLAMTDIVLNHTAHNSAWLQEHPEAGYNLTTAPWLESAYVLDTKLLELGNNLEKLGLPIDLKSVDDLVKIMDAIKHHVIAELRLWEYYAINVDRDADAAVAAWVAGEAKSIPLGPGHGLQGMDRMGGRFRRCVDPAVAATLLSALLGRYGADEGDDEGDRNEDSADPTAARQKIVQLLDIVNVPFYKEYDVEVADTLQQLFNRIKYVRLDDNGPKLGPINWENPLIETYFTRLPLNKTTEKHRKEDLVLVNNGWVWGGNAMVDHAGPDSRVYLRREVIVWGDCTKLRYGKVPEDSPWLWKHMTQYAKLLAKYFHGFRIDNCHSTPLPVAEHMLDAARRVRPDLYVVAELFTGDEKVDYVFVRRLGISALIREAMQAWSTGELSRLIHKHGGRPIGSFELDEISRADTTNTPANTSSPNSPIPTTPIGNPNPFSSTKETSVADTNGKNNVKNDDKIDAKGATATSAPAEQEQILTREIIRRIKPVPVQALFMDCTHDNEVPHQKRDARDTLPNAALVAMCGTAIGSVMGYDEIYPRLIELVSETREYYSESSNRIVEVGAGRGGIAGVKKLLNQIHTIMGMDGYTETHVHHEDQYITVHRVHPGSRKGYFLVAHTAFPGYGNGNGGAMGLIRLKGTRVRHLGSWRLEVDDSAERVAEALADKKFLVGLPARTEELVGVKVTVEGDETQITVREKFPPGSIALFETWIPAAEHSVGLDNFVTSGAAKAMGGLDYTDLNFLMYKCEPEERDASDGRDGTYDIPGHGKVVYAGLQGWWSLLKVIIEENNLAHPLCQNLREGQWAMDYIVGRLERASKTEQYSKLAKTANWFKDRFDAIRTIPSFLLPRYFGLVLRTAYMAASERAISLMKPNVRNGQWFLQSLAIVSVQQTGLVKSASLYPNRLVPSLAAGLPHFSVEWARCWGRDVFISLRGLYLGTGRYDEAREHIHAFASVLKHGMIPNLLGSGNNPRYNSRDSVWFFLQCIQDYTRLVPDGMEILNDKIKRRFLPWDDTFFGPEDERAYSKESTIAEVIFEVLQRHAEGMKFREANAGSGLDMQMSDEGFNIEIKVDWSNGFVFGGNQANCGTWMDKMGESTRAGSKGVPGTPRDGAAVEITGLLYSSLKWLASLSEGKQIEYSAVKRSDGTTITFTNWAELIKDNFEKCYYVPVDKVDDIMHDINPSCVNRRGIYKDLYRSGKEYEDYQLRPNFPIAMTAAPDLFDQGHAMHALCVADAVLRGPTGMATLDPSDMNYRPYYRNSEDSEDFATSKGRNYHQGPEWLWPTGFFLRALLKFDLMRRAKGDVEGRTEAFQQVTRRLMGCKKMIEESAWAGLTELTQKGERSSPTQAWSAGCLIDLYMDAEEEQARFDQLQLLETGRGRERDNEQFIPLAERLHA</sequence>
<dbReference type="EMBL" id="JAULSR010000003">
    <property type="protein sequence ID" value="KAK0624791.1"/>
    <property type="molecule type" value="Genomic_DNA"/>
</dbReference>
<keyword evidence="11" id="KW-0378">Hydrolase</keyword>
<evidence type="ECO:0000256" key="13">
    <source>
        <dbReference type="ARBA" id="ARBA00023268"/>
    </source>
</evidence>
<dbReference type="InterPro" id="IPR017853">
    <property type="entry name" value="GH"/>
</dbReference>
<dbReference type="InterPro" id="IPR029436">
    <property type="entry name" value="AGL_euk_N"/>
</dbReference>
<dbReference type="InterPro" id="IPR012341">
    <property type="entry name" value="6hp_glycosidase-like_sf"/>
</dbReference>
<feature type="domain" description="Glycogen debranching enzyme central" evidence="21">
    <location>
        <begin position="802"/>
        <end position="1047"/>
    </location>
</feature>
<dbReference type="InterPro" id="IPR008928">
    <property type="entry name" value="6-hairpin_glycosidase_sf"/>
</dbReference>
<dbReference type="EC" id="2.4.1.25" evidence="5"/>
<feature type="domain" description="Eukaryotic glycogen debranching enzyme N-terminal" evidence="19">
    <location>
        <begin position="41"/>
        <end position="150"/>
    </location>
</feature>
<evidence type="ECO:0000259" key="20">
    <source>
        <dbReference type="Pfam" id="PF14701"/>
    </source>
</evidence>
<dbReference type="SUPFAM" id="SSF48208">
    <property type="entry name" value="Six-hairpin glycosidases"/>
    <property type="match status" value="1"/>
</dbReference>
<evidence type="ECO:0000256" key="15">
    <source>
        <dbReference type="ARBA" id="ARBA00025780"/>
    </source>
</evidence>
<evidence type="ECO:0000256" key="3">
    <source>
        <dbReference type="ARBA" id="ARBA00003530"/>
    </source>
</evidence>
<dbReference type="CDD" id="cd11327">
    <property type="entry name" value="AmyAc_Glg_debranch_2"/>
    <property type="match status" value="1"/>
</dbReference>
<keyword evidence="13" id="KW-0511">Multifunctional enzyme</keyword>
<evidence type="ECO:0000256" key="12">
    <source>
        <dbReference type="ARBA" id="ARBA00023056"/>
    </source>
</evidence>
<keyword evidence="12" id="KW-0320">Glycogen biosynthesis</keyword>
<evidence type="ECO:0000313" key="22">
    <source>
        <dbReference type="EMBL" id="KAK0624791.1"/>
    </source>
</evidence>
<keyword evidence="23" id="KW-1185">Reference proteome</keyword>
<evidence type="ECO:0000256" key="14">
    <source>
        <dbReference type="ARBA" id="ARBA00023295"/>
    </source>
</evidence>
<evidence type="ECO:0000256" key="6">
    <source>
        <dbReference type="ARBA" id="ARBA00012778"/>
    </source>
</evidence>
<evidence type="ECO:0000256" key="17">
    <source>
        <dbReference type="SAM" id="MobiDB-lite"/>
    </source>
</evidence>
<dbReference type="InterPro" id="IPR032788">
    <property type="entry name" value="AGL_central"/>
</dbReference>
<dbReference type="PANTHER" id="PTHR10569">
    <property type="entry name" value="GLYCOGEN DEBRANCHING ENZYME"/>
    <property type="match status" value="1"/>
</dbReference>
<evidence type="ECO:0000256" key="1">
    <source>
        <dbReference type="ARBA" id="ARBA00000439"/>
    </source>
</evidence>
<feature type="domain" description="Glycogen debranching enzyme glucanotransferase" evidence="20">
    <location>
        <begin position="154"/>
        <end position="583"/>
    </location>
</feature>
<comment type="catalytic activity">
    <reaction evidence="2">
        <text>Hydrolysis of (1-&gt;6)-alpha-D-glucosidic branch linkages in glycogen phosphorylase limit dextrin.</text>
        <dbReference type="EC" id="3.2.1.33"/>
    </reaction>
</comment>
<proteinExistence type="inferred from homology"/>
<dbReference type="Pfam" id="PF14702">
    <property type="entry name" value="hGDE_central"/>
    <property type="match status" value="1"/>
</dbReference>
<accession>A0AA39X094</accession>
<comment type="caution">
    <text evidence="22">The sequence shown here is derived from an EMBL/GenBank/DDBJ whole genome shotgun (WGS) entry which is preliminary data.</text>
</comment>
<dbReference type="GO" id="GO:0005978">
    <property type="term" value="P:glycogen biosynthetic process"/>
    <property type="evidence" value="ECO:0007669"/>
    <property type="project" value="UniProtKB-KW"/>
</dbReference>
<name>A0AA39X094_9PEZI</name>
<keyword evidence="10" id="KW-0808">Transferase</keyword>
<dbReference type="PANTHER" id="PTHR10569:SF2">
    <property type="entry name" value="GLYCOGEN DEBRANCHING ENZYME"/>
    <property type="match status" value="1"/>
</dbReference>
<feature type="compositionally biased region" description="Low complexity" evidence="17">
    <location>
        <begin position="646"/>
        <end position="657"/>
    </location>
</feature>
<comment type="similarity">
    <text evidence="15">Belongs to the glycogen debranching enzyme family.</text>
</comment>
<evidence type="ECO:0000313" key="23">
    <source>
        <dbReference type="Proteomes" id="UP001174934"/>
    </source>
</evidence>
<evidence type="ECO:0000259" key="21">
    <source>
        <dbReference type="Pfam" id="PF14702"/>
    </source>
</evidence>
<evidence type="ECO:0000256" key="2">
    <source>
        <dbReference type="ARBA" id="ARBA00000927"/>
    </source>
</evidence>
<keyword evidence="9" id="KW-0328">Glycosyltransferase</keyword>
<organism evidence="22 23">
    <name type="scientific">Bombardia bombarda</name>
    <dbReference type="NCBI Taxonomy" id="252184"/>
    <lineage>
        <taxon>Eukaryota</taxon>
        <taxon>Fungi</taxon>
        <taxon>Dikarya</taxon>
        <taxon>Ascomycota</taxon>
        <taxon>Pezizomycotina</taxon>
        <taxon>Sordariomycetes</taxon>
        <taxon>Sordariomycetidae</taxon>
        <taxon>Sordariales</taxon>
        <taxon>Lasiosphaeriaceae</taxon>
        <taxon>Bombardia</taxon>
    </lineage>
</organism>
<dbReference type="FunFam" id="1.50.10.10:FF:000039">
    <property type="entry name" value="Glycogen debranching enzyme Gdb1, putative"/>
    <property type="match status" value="1"/>
</dbReference>
<comment type="function">
    <text evidence="3">Multifunctional enzyme acting as 1,4-alpha-D-glucan:1,4-alpha-D-glucan 4-alpha-D-glycosyltransferase and amylo-1,6-glucosidase in glycogen degradation.</text>
</comment>
<evidence type="ECO:0000256" key="4">
    <source>
        <dbReference type="ARBA" id="ARBA00004496"/>
    </source>
</evidence>
<evidence type="ECO:0000256" key="8">
    <source>
        <dbReference type="ARBA" id="ARBA00022490"/>
    </source>
</evidence>
<reference evidence="22" key="1">
    <citation type="submission" date="2023-06" db="EMBL/GenBank/DDBJ databases">
        <title>Genome-scale phylogeny and comparative genomics of the fungal order Sordariales.</title>
        <authorList>
            <consortium name="Lawrence Berkeley National Laboratory"/>
            <person name="Hensen N."/>
            <person name="Bonometti L."/>
            <person name="Westerberg I."/>
            <person name="Brannstrom I.O."/>
            <person name="Guillou S."/>
            <person name="Cros-Aarteil S."/>
            <person name="Calhoun S."/>
            <person name="Haridas S."/>
            <person name="Kuo A."/>
            <person name="Mondo S."/>
            <person name="Pangilinan J."/>
            <person name="Riley R."/>
            <person name="LaButti K."/>
            <person name="Andreopoulos B."/>
            <person name="Lipzen A."/>
            <person name="Chen C."/>
            <person name="Yanf M."/>
            <person name="Daum C."/>
            <person name="Ng V."/>
            <person name="Clum A."/>
            <person name="Steindorff A."/>
            <person name="Ohm R."/>
            <person name="Martin F."/>
            <person name="Silar P."/>
            <person name="Natvig D."/>
            <person name="Lalanne C."/>
            <person name="Gautier V."/>
            <person name="Ament-velasquez S.L."/>
            <person name="Kruys A."/>
            <person name="Hutchinson M.I."/>
            <person name="Powell A.J."/>
            <person name="Barry K."/>
            <person name="Miller A.N."/>
            <person name="Grigoriev I.V."/>
            <person name="Debuchy R."/>
            <person name="Gladieux P."/>
            <person name="Thoren M.H."/>
            <person name="Johannesson H."/>
        </authorList>
    </citation>
    <scope>NUCLEOTIDE SEQUENCE</scope>
    <source>
        <strain evidence="22">SMH3391-2</strain>
    </source>
</reference>
<evidence type="ECO:0000256" key="7">
    <source>
        <dbReference type="ARBA" id="ARBA00020723"/>
    </source>
</evidence>
<dbReference type="InterPro" id="IPR010401">
    <property type="entry name" value="AGL/Gdb1"/>
</dbReference>
<dbReference type="GO" id="GO:0004135">
    <property type="term" value="F:amylo-alpha-1,6-glucosidase activity"/>
    <property type="evidence" value="ECO:0007669"/>
    <property type="project" value="UniProtKB-EC"/>
</dbReference>
<evidence type="ECO:0000256" key="16">
    <source>
        <dbReference type="ARBA" id="ARBA00031477"/>
    </source>
</evidence>
<evidence type="ECO:0000256" key="9">
    <source>
        <dbReference type="ARBA" id="ARBA00022676"/>
    </source>
</evidence>
<evidence type="ECO:0000256" key="5">
    <source>
        <dbReference type="ARBA" id="ARBA00012560"/>
    </source>
</evidence>
<feature type="region of interest" description="Disordered" evidence="17">
    <location>
        <begin position="645"/>
        <end position="706"/>
    </location>
</feature>
<dbReference type="EC" id="3.2.1.33" evidence="6"/>
<dbReference type="InterPro" id="IPR032790">
    <property type="entry name" value="GDE_C"/>
</dbReference>
<comment type="catalytic activity">
    <reaction evidence="1">
        <text>Transfers a segment of a (1-&gt;4)-alpha-D-glucan to a new position in an acceptor, which may be glucose or a (1-&gt;4)-alpha-D-glucan.</text>
        <dbReference type="EC" id="2.4.1.25"/>
    </reaction>
</comment>
<evidence type="ECO:0000259" key="18">
    <source>
        <dbReference type="Pfam" id="PF06202"/>
    </source>
</evidence>
<dbReference type="GO" id="GO:0005737">
    <property type="term" value="C:cytoplasm"/>
    <property type="evidence" value="ECO:0007669"/>
    <property type="project" value="UniProtKB-SubCell"/>
</dbReference>
<dbReference type="Gene3D" id="1.50.10.10">
    <property type="match status" value="1"/>
</dbReference>
<dbReference type="Pfam" id="PF14699">
    <property type="entry name" value="hGDE_N"/>
    <property type="match status" value="1"/>
</dbReference>